<dbReference type="InterPro" id="IPR002078">
    <property type="entry name" value="Sigma_54_int"/>
</dbReference>
<dbReference type="SMART" id="SM00382">
    <property type="entry name" value="AAA"/>
    <property type="match status" value="1"/>
</dbReference>
<dbReference type="EMBL" id="QKLW01000002">
    <property type="protein sequence ID" value="PYF83446.1"/>
    <property type="molecule type" value="Genomic_DNA"/>
</dbReference>
<dbReference type="RefSeq" id="WP_110573867.1">
    <property type="nucleotide sequence ID" value="NZ_QKLW01000002.1"/>
</dbReference>
<dbReference type="Pfam" id="PF25601">
    <property type="entry name" value="AAA_lid_14"/>
    <property type="match status" value="1"/>
</dbReference>
<evidence type="ECO:0000313" key="8">
    <source>
        <dbReference type="Proteomes" id="UP000247551"/>
    </source>
</evidence>
<dbReference type="Pfam" id="PF02954">
    <property type="entry name" value="HTH_8"/>
    <property type="match status" value="1"/>
</dbReference>
<comment type="caution">
    <text evidence="7">The sequence shown here is derived from an EMBL/GenBank/DDBJ whole genome shotgun (WGS) entry which is preliminary data.</text>
</comment>
<dbReference type="PANTHER" id="PTHR32071:SF117">
    <property type="entry name" value="PTS-DEPENDENT DIHYDROXYACETONE KINASE OPERON REGULATORY PROTEIN-RELATED"/>
    <property type="match status" value="1"/>
</dbReference>
<dbReference type="Proteomes" id="UP000247551">
    <property type="component" value="Unassembled WGS sequence"/>
</dbReference>
<dbReference type="AlphaFoldDB" id="A0A318V3P0"/>
<dbReference type="Gene3D" id="3.40.50.300">
    <property type="entry name" value="P-loop containing nucleotide triphosphate hydrolases"/>
    <property type="match status" value="1"/>
</dbReference>
<evidence type="ECO:0000313" key="7">
    <source>
        <dbReference type="EMBL" id="PYF83446.1"/>
    </source>
</evidence>
<gene>
    <name evidence="7" type="ORF">DFP75_102542</name>
</gene>
<organism evidence="7 8">
    <name type="scientific">Marinomonas alcarazii</name>
    <dbReference type="NCBI Taxonomy" id="491949"/>
    <lineage>
        <taxon>Bacteria</taxon>
        <taxon>Pseudomonadati</taxon>
        <taxon>Pseudomonadota</taxon>
        <taxon>Gammaproteobacteria</taxon>
        <taxon>Oceanospirillales</taxon>
        <taxon>Oceanospirillaceae</taxon>
        <taxon>Marinomonas</taxon>
    </lineage>
</organism>
<dbReference type="InterPro" id="IPR009057">
    <property type="entry name" value="Homeodomain-like_sf"/>
</dbReference>
<reference evidence="7 8" key="1">
    <citation type="submission" date="2018-06" db="EMBL/GenBank/DDBJ databases">
        <title>Genomic Encyclopedia of Type Strains, Phase III (KMG-III): the genomes of soil and plant-associated and newly described type strains.</title>
        <authorList>
            <person name="Whitman W."/>
        </authorList>
    </citation>
    <scope>NUCLEOTIDE SEQUENCE [LARGE SCALE GENOMIC DNA]</scope>
    <source>
        <strain evidence="7 8">CECT 7730</strain>
    </source>
</reference>
<evidence type="ECO:0000256" key="4">
    <source>
        <dbReference type="ARBA" id="ARBA00023125"/>
    </source>
</evidence>
<keyword evidence="8" id="KW-1185">Reference proteome</keyword>
<keyword evidence="2" id="KW-0067">ATP-binding</keyword>
<dbReference type="CDD" id="cd00009">
    <property type="entry name" value="AAA"/>
    <property type="match status" value="1"/>
</dbReference>
<keyword evidence="1" id="KW-0547">Nucleotide-binding</keyword>
<evidence type="ECO:0000256" key="2">
    <source>
        <dbReference type="ARBA" id="ARBA00022840"/>
    </source>
</evidence>
<dbReference type="PROSITE" id="PS00688">
    <property type="entry name" value="SIGMA54_INTERACT_3"/>
    <property type="match status" value="1"/>
</dbReference>
<dbReference type="InterPro" id="IPR025944">
    <property type="entry name" value="Sigma_54_int_dom_CS"/>
</dbReference>
<dbReference type="SUPFAM" id="SSF52540">
    <property type="entry name" value="P-loop containing nucleoside triphosphate hydrolases"/>
    <property type="match status" value="1"/>
</dbReference>
<accession>A0A318V3P0</accession>
<dbReference type="Pfam" id="PF00158">
    <property type="entry name" value="Sigma54_activat"/>
    <property type="match status" value="1"/>
</dbReference>
<evidence type="ECO:0000256" key="3">
    <source>
        <dbReference type="ARBA" id="ARBA00023015"/>
    </source>
</evidence>
<dbReference type="SUPFAM" id="SSF46689">
    <property type="entry name" value="Homeodomain-like"/>
    <property type="match status" value="1"/>
</dbReference>
<protein>
    <submittedName>
        <fullName evidence="7">Fis family sigma54 specific transcriptional regulator</fullName>
    </submittedName>
</protein>
<keyword evidence="4" id="KW-0238">DNA-binding</keyword>
<dbReference type="GO" id="GO:0006355">
    <property type="term" value="P:regulation of DNA-templated transcription"/>
    <property type="evidence" value="ECO:0007669"/>
    <property type="project" value="InterPro"/>
</dbReference>
<keyword evidence="5" id="KW-0804">Transcription</keyword>
<keyword evidence="3" id="KW-0805">Transcription regulation</keyword>
<proteinExistence type="predicted"/>
<evidence type="ECO:0000259" key="6">
    <source>
        <dbReference type="PROSITE" id="PS50045"/>
    </source>
</evidence>
<dbReference type="FunFam" id="3.40.50.300:FF:000006">
    <property type="entry name" value="DNA-binding transcriptional regulator NtrC"/>
    <property type="match status" value="1"/>
</dbReference>
<feature type="domain" description="Sigma-54 factor interaction" evidence="6">
    <location>
        <begin position="141"/>
        <end position="369"/>
    </location>
</feature>
<dbReference type="InterPro" id="IPR002197">
    <property type="entry name" value="HTH_Fis"/>
</dbReference>
<dbReference type="InterPro" id="IPR027417">
    <property type="entry name" value="P-loop_NTPase"/>
</dbReference>
<dbReference type="PROSITE" id="PS50045">
    <property type="entry name" value="SIGMA54_INTERACT_4"/>
    <property type="match status" value="1"/>
</dbReference>
<dbReference type="Gene3D" id="1.10.10.60">
    <property type="entry name" value="Homeodomain-like"/>
    <property type="match status" value="1"/>
</dbReference>
<dbReference type="GO" id="GO:0005524">
    <property type="term" value="F:ATP binding"/>
    <property type="evidence" value="ECO:0007669"/>
    <property type="project" value="UniProtKB-KW"/>
</dbReference>
<dbReference type="InterPro" id="IPR025943">
    <property type="entry name" value="Sigma_54_int_dom_ATP-bd_2"/>
</dbReference>
<dbReference type="InterPro" id="IPR003593">
    <property type="entry name" value="AAA+_ATPase"/>
</dbReference>
<dbReference type="Gene3D" id="1.10.8.60">
    <property type="match status" value="1"/>
</dbReference>
<name>A0A318V3P0_9GAMM</name>
<sequence length="449" mass="49975">MSLPKLFLHVQDPLLASDLLALKGVQQYELNVSYQEECWLQQLAISQCDVAIIEVSSADSDSLQGLVDHPLLSQTEFLFFSKGEPAPMLDQLIQKGAGFHYRAPFNVKSVESSLNEVFNELSVPQQYDNPQASYLDQFGLLVGSSSAMHSLYRTIRKVANTNTNAFIIGESGTGKELIANTLHVVSHRADGPFVAINCGALSPELIDSELFGHVKGAFTGAHKDHQGVFEQAEGGTLFLDEVTEMPFEYQVKLLRVLESGEYKPVGAQQVKKTNVRIVAATNRILSDAIRDDVFREDLYFRLAQFPIMSPPLREREGDACGLAQHFLAYRNAQDGQQKQLSASSLEKISQYSWPGNVRELKHAIERAYILADQTILPEHLITNALNDQAENSKTSGIPIGMRLDDIEKIAILKTLKNNDGNRTDTANQLGISIKTLYNKLDKYEYVQEL</sequence>
<dbReference type="PROSITE" id="PS00676">
    <property type="entry name" value="SIGMA54_INTERACT_2"/>
    <property type="match status" value="1"/>
</dbReference>
<evidence type="ECO:0000256" key="5">
    <source>
        <dbReference type="ARBA" id="ARBA00023163"/>
    </source>
</evidence>
<dbReference type="GO" id="GO:0043565">
    <property type="term" value="F:sequence-specific DNA binding"/>
    <property type="evidence" value="ECO:0007669"/>
    <property type="project" value="InterPro"/>
</dbReference>
<evidence type="ECO:0000256" key="1">
    <source>
        <dbReference type="ARBA" id="ARBA00022741"/>
    </source>
</evidence>
<dbReference type="InterPro" id="IPR058031">
    <property type="entry name" value="AAA_lid_NorR"/>
</dbReference>
<dbReference type="PANTHER" id="PTHR32071">
    <property type="entry name" value="TRANSCRIPTIONAL REGULATORY PROTEIN"/>
    <property type="match status" value="1"/>
</dbReference>